<protein>
    <submittedName>
        <fullName evidence="1">Uncharacterized protein</fullName>
    </submittedName>
</protein>
<proteinExistence type="predicted"/>
<evidence type="ECO:0000313" key="1">
    <source>
        <dbReference type="EMBL" id="KAB2588156.1"/>
    </source>
</evidence>
<keyword evidence="2" id="KW-1185">Reference proteome</keyword>
<gene>
    <name evidence="1" type="ORF">F5983_33810</name>
</gene>
<reference evidence="1 2" key="1">
    <citation type="submission" date="2019-09" db="EMBL/GenBank/DDBJ databases">
        <authorList>
            <person name="Liu P."/>
        </authorList>
    </citation>
    <scope>NUCLEOTIDE SEQUENCE [LARGE SCALE GENOMIC DNA]</scope>
    <source>
        <strain evidence="1 2">TRM68085</strain>
    </source>
</reference>
<evidence type="ECO:0000313" key="2">
    <source>
        <dbReference type="Proteomes" id="UP000326907"/>
    </source>
</evidence>
<name>A0A5N5EC80_9ACTN</name>
<dbReference type="EMBL" id="VYUA01000057">
    <property type="protein sequence ID" value="KAB2588156.1"/>
    <property type="molecule type" value="Genomic_DNA"/>
</dbReference>
<sequence>MPHIRTARTAQRLAVRALAAHGLAHPLTLALLAVVSTATARAWEAGHRVADTHPAPVQRADRGR</sequence>
<dbReference type="Proteomes" id="UP000326907">
    <property type="component" value="Unassembled WGS sequence"/>
</dbReference>
<organism evidence="1 2">
    <name type="scientific">Streptomyces arboris</name>
    <dbReference type="NCBI Taxonomy" id="2600619"/>
    <lineage>
        <taxon>Bacteria</taxon>
        <taxon>Bacillati</taxon>
        <taxon>Actinomycetota</taxon>
        <taxon>Actinomycetes</taxon>
        <taxon>Kitasatosporales</taxon>
        <taxon>Streptomycetaceae</taxon>
        <taxon>Streptomyces</taxon>
    </lineage>
</organism>
<comment type="caution">
    <text evidence="1">The sequence shown here is derived from an EMBL/GenBank/DDBJ whole genome shotgun (WGS) entry which is preliminary data.</text>
</comment>
<accession>A0A5N5EC80</accession>
<dbReference type="AlphaFoldDB" id="A0A5N5EC80"/>